<evidence type="ECO:0000313" key="3">
    <source>
        <dbReference type="Proteomes" id="UP000428803"/>
    </source>
</evidence>
<protein>
    <submittedName>
        <fullName evidence="2">Uncharacterized protein</fullName>
    </submittedName>
</protein>
<proteinExistence type="predicted"/>
<dbReference type="OrthoDB" id="7427177at2"/>
<sequence length="118" mass="12747">MTASDTPKTAPDNREQADEDTQAQTVAGEAMTHSQAPNLSGEDSEHGGTPNPAQIIPDDTQDVVDHMEQMERSGQIDMDAYRGERSDDDEPGMLGEDGMEPGDLDEHGHARRDADDAI</sequence>
<feature type="compositionally biased region" description="Acidic residues" evidence="1">
    <location>
        <begin position="86"/>
        <end position="103"/>
    </location>
</feature>
<evidence type="ECO:0000313" key="2">
    <source>
        <dbReference type="EMBL" id="QGY81897.1"/>
    </source>
</evidence>
<reference evidence="3" key="1">
    <citation type="submission" date="2019-01" db="EMBL/GenBank/DDBJ databases">
        <title>Sphingorhabdus lacus sp.nov., isolated from an oligotrophic freshwater lake.</title>
        <authorList>
            <person name="Park M."/>
        </authorList>
    </citation>
    <scope>NUCLEOTIDE SEQUENCE [LARGE SCALE GENOMIC DNA]</scope>
    <source>
        <strain evidence="3">IMCC1753</strain>
    </source>
</reference>
<dbReference type="AlphaFoldDB" id="A0A6I6LCX7"/>
<feature type="region of interest" description="Disordered" evidence="1">
    <location>
        <begin position="1"/>
        <end position="118"/>
    </location>
</feature>
<dbReference type="Proteomes" id="UP000428803">
    <property type="component" value="Chromosome"/>
</dbReference>
<evidence type="ECO:0000256" key="1">
    <source>
        <dbReference type="SAM" id="MobiDB-lite"/>
    </source>
</evidence>
<dbReference type="KEGG" id="slaa:EUU25_15515"/>
<dbReference type="EMBL" id="CP035733">
    <property type="protein sequence ID" value="QGY81897.1"/>
    <property type="molecule type" value="Genomic_DNA"/>
</dbReference>
<dbReference type="RefSeq" id="WP_158902544.1">
    <property type="nucleotide sequence ID" value="NZ_CP035733.1"/>
</dbReference>
<accession>A0A6I6LCX7</accession>
<keyword evidence="3" id="KW-1185">Reference proteome</keyword>
<feature type="compositionally biased region" description="Basic and acidic residues" evidence="1">
    <location>
        <begin position="104"/>
        <end position="118"/>
    </location>
</feature>
<gene>
    <name evidence="2" type="ORF">EUU25_15515</name>
</gene>
<organism evidence="2 3">
    <name type="scientific">Sphingorhabdus lacus</name>
    <dbReference type="NCBI Taxonomy" id="392610"/>
    <lineage>
        <taxon>Bacteria</taxon>
        <taxon>Pseudomonadati</taxon>
        <taxon>Pseudomonadota</taxon>
        <taxon>Alphaproteobacteria</taxon>
        <taxon>Sphingomonadales</taxon>
        <taxon>Sphingomonadaceae</taxon>
        <taxon>Sphingorhabdus</taxon>
    </lineage>
</organism>
<name>A0A6I6LCX7_9SPHN</name>